<gene>
    <name evidence="10" type="ORF">H8S02_10165</name>
</gene>
<evidence type="ECO:0000259" key="8">
    <source>
        <dbReference type="Pfam" id="PF02687"/>
    </source>
</evidence>
<keyword evidence="11" id="KW-1185">Reference proteome</keyword>
<feature type="transmembrane region" description="Helical" evidence="7">
    <location>
        <begin position="361"/>
        <end position="381"/>
    </location>
</feature>
<feature type="transmembrane region" description="Helical" evidence="7">
    <location>
        <begin position="320"/>
        <end position="341"/>
    </location>
</feature>
<feature type="domain" description="MacB-like periplasmic core" evidence="9">
    <location>
        <begin position="21"/>
        <end position="239"/>
    </location>
</feature>
<evidence type="ECO:0000313" key="10">
    <source>
        <dbReference type="EMBL" id="MBC5696304.1"/>
    </source>
</evidence>
<dbReference type="InterPro" id="IPR003838">
    <property type="entry name" value="ABC3_permease_C"/>
</dbReference>
<evidence type="ECO:0000256" key="6">
    <source>
        <dbReference type="ARBA" id="ARBA00038076"/>
    </source>
</evidence>
<proteinExistence type="inferred from homology"/>
<keyword evidence="5 7" id="KW-0472">Membrane</keyword>
<protein>
    <submittedName>
        <fullName evidence="10">ABC transporter permease</fullName>
    </submittedName>
</protein>
<evidence type="ECO:0000259" key="9">
    <source>
        <dbReference type="Pfam" id="PF12704"/>
    </source>
</evidence>
<dbReference type="PANTHER" id="PTHR30572:SF4">
    <property type="entry name" value="ABC TRANSPORTER PERMEASE YTRF"/>
    <property type="match status" value="1"/>
</dbReference>
<sequence>MKYRDVLRFSLRGIRTSPLRSALSALSVAVGTGALLIIASLGLFGRTQIENGLARIGVSGLAVSTDEGGAGTPLSAALAERMAQAVPGIKAASPVRAVGGTVRAGHRTSGVVLLGADENLGEVMQVELLAGALPSQAQVEARAAVAVVGDELAERLYGRVNITGREIRINRNGREQIFTVCGVMRAQTGALGGALSAIAPELVYVPYGLLAESGERADQVFVSCAADADPDAVGRSISRYLETRGQVTGTVYVRSISGAVETVQHLASLGTLLFFAVGGIALLVSLLGVFSSMLSAAHERTNEIGILLALGARKRDIRRIFLSEAVLLCAAGGAAGLALAWTALRLGAALLLPGWRLTAALPLIAALCGGIAGLLPAVRAASMDPIEAMRK</sequence>
<feature type="transmembrane region" description="Helical" evidence="7">
    <location>
        <begin position="21"/>
        <end position="44"/>
    </location>
</feature>
<keyword evidence="4 7" id="KW-1133">Transmembrane helix</keyword>
<dbReference type="Proteomes" id="UP000641741">
    <property type="component" value="Unassembled WGS sequence"/>
</dbReference>
<evidence type="ECO:0000256" key="1">
    <source>
        <dbReference type="ARBA" id="ARBA00004651"/>
    </source>
</evidence>
<reference evidence="10 11" key="1">
    <citation type="submission" date="2020-08" db="EMBL/GenBank/DDBJ databases">
        <title>Genome public.</title>
        <authorList>
            <person name="Liu C."/>
            <person name="Sun Q."/>
        </authorList>
    </citation>
    <scope>NUCLEOTIDE SEQUENCE [LARGE SCALE GENOMIC DNA]</scope>
    <source>
        <strain evidence="10 11">M2</strain>
    </source>
</reference>
<comment type="caution">
    <text evidence="10">The sequence shown here is derived from an EMBL/GenBank/DDBJ whole genome shotgun (WGS) entry which is preliminary data.</text>
</comment>
<evidence type="ECO:0000256" key="3">
    <source>
        <dbReference type="ARBA" id="ARBA00022692"/>
    </source>
</evidence>
<evidence type="ECO:0000256" key="4">
    <source>
        <dbReference type="ARBA" id="ARBA00022989"/>
    </source>
</evidence>
<dbReference type="InterPro" id="IPR050250">
    <property type="entry name" value="Macrolide_Exporter_MacB"/>
</dbReference>
<feature type="transmembrane region" description="Helical" evidence="7">
    <location>
        <begin position="266"/>
        <end position="290"/>
    </location>
</feature>
<keyword evidence="3 7" id="KW-0812">Transmembrane</keyword>
<dbReference type="EMBL" id="JACOPK010000009">
    <property type="protein sequence ID" value="MBC5696304.1"/>
    <property type="molecule type" value="Genomic_DNA"/>
</dbReference>
<evidence type="ECO:0000256" key="2">
    <source>
        <dbReference type="ARBA" id="ARBA00022475"/>
    </source>
</evidence>
<organism evidence="10 11">
    <name type="scientific">Agathobaculum hominis</name>
    <dbReference type="NCBI Taxonomy" id="2763014"/>
    <lineage>
        <taxon>Bacteria</taxon>
        <taxon>Bacillati</taxon>
        <taxon>Bacillota</taxon>
        <taxon>Clostridia</taxon>
        <taxon>Eubacteriales</taxon>
        <taxon>Butyricicoccaceae</taxon>
        <taxon>Agathobaculum</taxon>
    </lineage>
</organism>
<comment type="similarity">
    <text evidence="6">Belongs to the ABC-4 integral membrane protein family.</text>
</comment>
<dbReference type="Pfam" id="PF02687">
    <property type="entry name" value="FtsX"/>
    <property type="match status" value="1"/>
</dbReference>
<dbReference type="RefSeq" id="WP_186970414.1">
    <property type="nucleotide sequence ID" value="NZ_JACOPK010000009.1"/>
</dbReference>
<feature type="domain" description="ABC3 transporter permease C-terminal" evidence="8">
    <location>
        <begin position="276"/>
        <end position="385"/>
    </location>
</feature>
<evidence type="ECO:0000256" key="5">
    <source>
        <dbReference type="ARBA" id="ARBA00023136"/>
    </source>
</evidence>
<dbReference type="Pfam" id="PF12704">
    <property type="entry name" value="MacB_PCD"/>
    <property type="match status" value="1"/>
</dbReference>
<name>A0ABR7GPR5_9FIRM</name>
<keyword evidence="2" id="KW-1003">Cell membrane</keyword>
<comment type="subcellular location">
    <subcellularLocation>
        <location evidence="1">Cell membrane</location>
        <topology evidence="1">Multi-pass membrane protein</topology>
    </subcellularLocation>
</comment>
<dbReference type="InterPro" id="IPR025857">
    <property type="entry name" value="MacB_PCD"/>
</dbReference>
<dbReference type="PANTHER" id="PTHR30572">
    <property type="entry name" value="MEMBRANE COMPONENT OF TRANSPORTER-RELATED"/>
    <property type="match status" value="1"/>
</dbReference>
<evidence type="ECO:0000313" key="11">
    <source>
        <dbReference type="Proteomes" id="UP000641741"/>
    </source>
</evidence>
<accession>A0ABR7GPR5</accession>
<evidence type="ECO:0000256" key="7">
    <source>
        <dbReference type="SAM" id="Phobius"/>
    </source>
</evidence>